<dbReference type="CDD" id="cd00067">
    <property type="entry name" value="GAL4"/>
    <property type="match status" value="1"/>
</dbReference>
<evidence type="ECO:0000259" key="6">
    <source>
        <dbReference type="PROSITE" id="PS50048"/>
    </source>
</evidence>
<dbReference type="SMART" id="SM00066">
    <property type="entry name" value="GAL4"/>
    <property type="match status" value="1"/>
</dbReference>
<dbReference type="PANTHER" id="PTHR37534">
    <property type="entry name" value="TRANSCRIPTIONAL ACTIVATOR PROTEIN UGA3"/>
    <property type="match status" value="1"/>
</dbReference>
<comment type="caution">
    <text evidence="7">The sequence shown here is derived from an EMBL/GenBank/DDBJ whole genome shotgun (WGS) entry which is preliminary data.</text>
</comment>
<gene>
    <name evidence="7" type="ORF">N7469_006488</name>
</gene>
<proteinExistence type="predicted"/>
<keyword evidence="8" id="KW-1185">Reference proteome</keyword>
<reference evidence="7" key="2">
    <citation type="journal article" date="2023" name="IMA Fungus">
        <title>Comparative genomic study of the Penicillium genus elucidates a diverse pangenome and 15 lateral gene transfer events.</title>
        <authorList>
            <person name="Petersen C."/>
            <person name="Sorensen T."/>
            <person name="Nielsen M.R."/>
            <person name="Sondergaard T.E."/>
            <person name="Sorensen J.L."/>
            <person name="Fitzpatrick D.A."/>
            <person name="Frisvad J.C."/>
            <person name="Nielsen K.L."/>
        </authorList>
    </citation>
    <scope>NUCLEOTIDE SEQUENCE</scope>
    <source>
        <strain evidence="7">IBT 23319</strain>
    </source>
</reference>
<feature type="compositionally biased region" description="Polar residues" evidence="5">
    <location>
        <begin position="174"/>
        <end position="193"/>
    </location>
</feature>
<dbReference type="EMBL" id="JAPQKT010000005">
    <property type="protein sequence ID" value="KAJ5231900.1"/>
    <property type="molecule type" value="Genomic_DNA"/>
</dbReference>
<sequence length="729" mass="80511">MPGVPSNKACERCKKRHLKCDETRPHCTRCESAGVKCPGYVQTRKFIDQGASVRRRYAPYQETHAKPGAMVHAGASAGESPQNNQAQSNRTGNSSTLHAAQPGGPSGAQMNWPGFTFEQNEPGARSNAHTQTSQLGLSQNPEIEALQGQFQLLDDLATHSVSNPKQTAGDEISRNLTGSSASPSISAGRKTTSEAAYNQGGIIQSGLERIVSPASASQRSEKEEFHDIFSELMTDTEHEIAFLTRHFAETIGPWLDLSDSGKFFSVYVPIRAIDSPSLKYAAAALAAKQLARVKGAKLSAGGCLFTSPATTEMYPNAAQADWYLKAANYYYMAVSDMNNSASFGYTAVSSSAVLQSPFEIVSQWLQRASENTQNSSNENLSRKTEEMLAAAVLLTFYRLFDADGDQWHTINKDHSLDRRAKDKCRHLHGIRNIFDIIMRTNQPNMTVFSHGVMACFWNLARQDYLGAYFNRIPTHLDPANLSLWRAAGIAFDINDKLHTNINGPRHLSQEDQSTNGLCWLVCKVINFLARSKQSQVAQWTGAPSSKPGGGQETPGGNDYDTNTWLDLSFQFQTWFEGVPETFRPCVRIDHPRDFSASSENARLPFPEVFYSFSTCAAAMQHYHFGRIALLINQPPDVLSAPSTAFDRLQGYREVTKKVEYRCRELCGIALGRPQAGVRVHMIPLLFAIGQCLEGADEHQIVVDLLRGVEADLGWATEYAVTKLEASWNR</sequence>
<accession>A0A9W9NYR2</accession>
<dbReference type="GO" id="GO:0045944">
    <property type="term" value="P:positive regulation of transcription by RNA polymerase II"/>
    <property type="evidence" value="ECO:0007669"/>
    <property type="project" value="TreeGrafter"/>
</dbReference>
<protein>
    <recommendedName>
        <fullName evidence="6">Zn(2)-C6 fungal-type domain-containing protein</fullName>
    </recommendedName>
</protein>
<dbReference type="RefSeq" id="XP_056500644.1">
    <property type="nucleotide sequence ID" value="XM_056645406.1"/>
</dbReference>
<dbReference type="SUPFAM" id="SSF57701">
    <property type="entry name" value="Zn2/Cys6 DNA-binding domain"/>
    <property type="match status" value="1"/>
</dbReference>
<feature type="region of interest" description="Disordered" evidence="5">
    <location>
        <begin position="538"/>
        <end position="557"/>
    </location>
</feature>
<keyword evidence="1" id="KW-0805">Transcription regulation</keyword>
<feature type="compositionally biased region" description="Polar residues" evidence="5">
    <location>
        <begin position="79"/>
        <end position="98"/>
    </location>
</feature>
<dbReference type="GO" id="GO:0005634">
    <property type="term" value="C:nucleus"/>
    <property type="evidence" value="ECO:0007669"/>
    <property type="project" value="TreeGrafter"/>
</dbReference>
<keyword evidence="4" id="KW-0539">Nucleus</keyword>
<dbReference type="InterPro" id="IPR036864">
    <property type="entry name" value="Zn2-C6_fun-type_DNA-bd_sf"/>
</dbReference>
<dbReference type="Pfam" id="PF00172">
    <property type="entry name" value="Zn_clus"/>
    <property type="match status" value="1"/>
</dbReference>
<evidence type="ECO:0000256" key="3">
    <source>
        <dbReference type="ARBA" id="ARBA00023163"/>
    </source>
</evidence>
<dbReference type="GeneID" id="81384573"/>
<evidence type="ECO:0000256" key="1">
    <source>
        <dbReference type="ARBA" id="ARBA00023015"/>
    </source>
</evidence>
<feature type="region of interest" description="Disordered" evidence="5">
    <location>
        <begin position="73"/>
        <end position="136"/>
    </location>
</feature>
<dbReference type="Gene3D" id="4.10.240.10">
    <property type="entry name" value="Zn(2)-C6 fungal-type DNA-binding domain"/>
    <property type="match status" value="1"/>
</dbReference>
<keyword evidence="3" id="KW-0804">Transcription</keyword>
<dbReference type="AlphaFoldDB" id="A0A9W9NYR2"/>
<organism evidence="7 8">
    <name type="scientific">Penicillium citrinum</name>
    <dbReference type="NCBI Taxonomy" id="5077"/>
    <lineage>
        <taxon>Eukaryota</taxon>
        <taxon>Fungi</taxon>
        <taxon>Dikarya</taxon>
        <taxon>Ascomycota</taxon>
        <taxon>Pezizomycotina</taxon>
        <taxon>Eurotiomycetes</taxon>
        <taxon>Eurotiomycetidae</taxon>
        <taxon>Eurotiales</taxon>
        <taxon>Aspergillaceae</taxon>
        <taxon>Penicillium</taxon>
    </lineage>
</organism>
<dbReference type="Proteomes" id="UP001147733">
    <property type="component" value="Unassembled WGS sequence"/>
</dbReference>
<dbReference type="InterPro" id="IPR001138">
    <property type="entry name" value="Zn2Cys6_DnaBD"/>
</dbReference>
<reference evidence="7" key="1">
    <citation type="submission" date="2022-11" db="EMBL/GenBank/DDBJ databases">
        <authorList>
            <person name="Petersen C."/>
        </authorList>
    </citation>
    <scope>NUCLEOTIDE SEQUENCE</scope>
    <source>
        <strain evidence="7">IBT 23319</strain>
    </source>
</reference>
<keyword evidence="2" id="KW-0238">DNA-binding</keyword>
<evidence type="ECO:0000256" key="4">
    <source>
        <dbReference type="ARBA" id="ARBA00023242"/>
    </source>
</evidence>
<dbReference type="GO" id="GO:0000976">
    <property type="term" value="F:transcription cis-regulatory region binding"/>
    <property type="evidence" value="ECO:0007669"/>
    <property type="project" value="TreeGrafter"/>
</dbReference>
<evidence type="ECO:0000256" key="2">
    <source>
        <dbReference type="ARBA" id="ARBA00023125"/>
    </source>
</evidence>
<evidence type="ECO:0000313" key="8">
    <source>
        <dbReference type="Proteomes" id="UP001147733"/>
    </source>
</evidence>
<evidence type="ECO:0000313" key="7">
    <source>
        <dbReference type="EMBL" id="KAJ5231900.1"/>
    </source>
</evidence>
<dbReference type="PROSITE" id="PS50048">
    <property type="entry name" value="ZN2_CY6_FUNGAL_2"/>
    <property type="match status" value="1"/>
</dbReference>
<dbReference type="OrthoDB" id="5418899at2759"/>
<name>A0A9W9NYR2_PENCI</name>
<dbReference type="PROSITE" id="PS00463">
    <property type="entry name" value="ZN2_CY6_FUNGAL_1"/>
    <property type="match status" value="1"/>
</dbReference>
<dbReference type="PANTHER" id="PTHR37534:SF18">
    <property type="entry name" value="ZN(II)2CYS6 TRANSCRIPTION FACTOR (EUROFUNG)"/>
    <property type="match status" value="1"/>
</dbReference>
<evidence type="ECO:0000256" key="5">
    <source>
        <dbReference type="SAM" id="MobiDB-lite"/>
    </source>
</evidence>
<dbReference type="GO" id="GO:0008270">
    <property type="term" value="F:zinc ion binding"/>
    <property type="evidence" value="ECO:0007669"/>
    <property type="project" value="InterPro"/>
</dbReference>
<feature type="domain" description="Zn(2)-C6 fungal-type" evidence="6">
    <location>
        <begin position="9"/>
        <end position="37"/>
    </location>
</feature>
<dbReference type="GO" id="GO:0000981">
    <property type="term" value="F:DNA-binding transcription factor activity, RNA polymerase II-specific"/>
    <property type="evidence" value="ECO:0007669"/>
    <property type="project" value="InterPro"/>
</dbReference>
<feature type="compositionally biased region" description="Polar residues" evidence="5">
    <location>
        <begin position="127"/>
        <end position="136"/>
    </location>
</feature>
<feature type="region of interest" description="Disordered" evidence="5">
    <location>
        <begin position="161"/>
        <end position="193"/>
    </location>
</feature>